<proteinExistence type="predicted"/>
<protein>
    <submittedName>
        <fullName evidence="1">Uncharacterized protein</fullName>
    </submittedName>
</protein>
<accession>A0ABS9CCT1</accession>
<dbReference type="EMBL" id="JADYTN010000003">
    <property type="protein sequence ID" value="MCF2562916.1"/>
    <property type="molecule type" value="Genomic_DNA"/>
</dbReference>
<sequence length="175" mass="19755">MAQEEQRALPDSTLHLPELNAYGQMQPAVSHWPVGYVGMDNWKLHKGMNLMLGASVFTSFGKGWKGAGFSQQVSGMYALPVTEKLSLAVGGYFHNADWAGYNLRQAGFNAVLDYRFSQRWEGFLYGQKTLMGNKIPVPVYDHELGDRIGAAVRYHFNPSTWIQVSLETGHRPYYY</sequence>
<dbReference type="Proteomes" id="UP001200470">
    <property type="component" value="Unassembled WGS sequence"/>
</dbReference>
<keyword evidence="2" id="KW-1185">Reference proteome</keyword>
<organism evidence="1 2">
    <name type="scientific">Xylanibacter brevis</name>
    <dbReference type="NCBI Taxonomy" id="83231"/>
    <lineage>
        <taxon>Bacteria</taxon>
        <taxon>Pseudomonadati</taxon>
        <taxon>Bacteroidota</taxon>
        <taxon>Bacteroidia</taxon>
        <taxon>Bacteroidales</taxon>
        <taxon>Prevotellaceae</taxon>
        <taxon>Xylanibacter</taxon>
    </lineage>
</organism>
<name>A0ABS9CCT1_9BACT</name>
<evidence type="ECO:0000313" key="1">
    <source>
        <dbReference type="EMBL" id="MCF2562916.1"/>
    </source>
</evidence>
<comment type="caution">
    <text evidence="1">The sequence shown here is derived from an EMBL/GenBank/DDBJ whole genome shotgun (WGS) entry which is preliminary data.</text>
</comment>
<evidence type="ECO:0000313" key="2">
    <source>
        <dbReference type="Proteomes" id="UP001200470"/>
    </source>
</evidence>
<reference evidence="1 2" key="1">
    <citation type="submission" date="2020-12" db="EMBL/GenBank/DDBJ databases">
        <title>Whole genome sequences of gut porcine anaerobes.</title>
        <authorList>
            <person name="Kubasova T."/>
            <person name="Jahodarova E."/>
            <person name="Rychlik I."/>
        </authorList>
    </citation>
    <scope>NUCLEOTIDE SEQUENCE [LARGE SCALE GENOMIC DNA]</scope>
    <source>
        <strain evidence="1 2">An925</strain>
    </source>
</reference>
<gene>
    <name evidence="1" type="ORF">I6E12_02130</name>
</gene>